<evidence type="ECO:0008006" key="3">
    <source>
        <dbReference type="Google" id="ProtNLM"/>
    </source>
</evidence>
<gene>
    <name evidence="1" type="ORF">SAMN03080598_02886</name>
</gene>
<dbReference type="STRING" id="1120964.GCA_001313265_07103"/>
<evidence type="ECO:0000313" key="1">
    <source>
        <dbReference type="EMBL" id="SEG20811.1"/>
    </source>
</evidence>
<dbReference type="Proteomes" id="UP000236736">
    <property type="component" value="Unassembled WGS sequence"/>
</dbReference>
<keyword evidence="2" id="KW-1185">Reference proteome</keyword>
<dbReference type="AlphaFoldDB" id="A0A1H5Y9W1"/>
<protein>
    <recommendedName>
        <fullName evidence="3">Outer membrane protein beta-barrel domain-containing protein</fullName>
    </recommendedName>
</protein>
<sequence length="249" mass="28006">MVLFFVLTGTIFGQSKLFEKVTFSVSIGSAIPVGNYSSSSIQNAQLFLPEDDRVFLGLDKSKAGFAQTGFNYRFQIEYLFSPKIHTFIRLGRSSNPVINEVLETFFSDRFMGTVSFHHDNYQLGTALSGLGYRKAFGNWSVSLAALLGYGQMNYPYYQAELLFTTTDPKLVYSHSPFAERPNLSSLVYGGLFNFFYQKRSFRFGIDSSIELANFDYEMSNGTPGTSYLPFNNVLKTSLINLGLHVGYSF</sequence>
<organism evidence="1 2">
    <name type="scientific">Algoriphagus boritolerans DSM 17298 = JCM 18970</name>
    <dbReference type="NCBI Taxonomy" id="1120964"/>
    <lineage>
        <taxon>Bacteria</taxon>
        <taxon>Pseudomonadati</taxon>
        <taxon>Bacteroidota</taxon>
        <taxon>Cytophagia</taxon>
        <taxon>Cytophagales</taxon>
        <taxon>Cyclobacteriaceae</taxon>
        <taxon>Algoriphagus</taxon>
    </lineage>
</organism>
<proteinExistence type="predicted"/>
<evidence type="ECO:0000313" key="2">
    <source>
        <dbReference type="Proteomes" id="UP000236736"/>
    </source>
</evidence>
<reference evidence="2" key="1">
    <citation type="submission" date="2016-10" db="EMBL/GenBank/DDBJ databases">
        <authorList>
            <person name="Varghese N."/>
            <person name="Submissions S."/>
        </authorList>
    </citation>
    <scope>NUCLEOTIDE SEQUENCE [LARGE SCALE GENOMIC DNA]</scope>
    <source>
        <strain evidence="2">DSM 17298</strain>
    </source>
</reference>
<dbReference type="EMBL" id="FNVR01000018">
    <property type="protein sequence ID" value="SEG20811.1"/>
    <property type="molecule type" value="Genomic_DNA"/>
</dbReference>
<name>A0A1H5Y9W1_9BACT</name>
<accession>A0A1H5Y9W1</accession>